<evidence type="ECO:0000256" key="1">
    <source>
        <dbReference type="SAM" id="MobiDB-lite"/>
    </source>
</evidence>
<dbReference type="Pfam" id="PF09935">
    <property type="entry name" value="DUF2167"/>
    <property type="match status" value="1"/>
</dbReference>
<evidence type="ECO:0000313" key="5">
    <source>
        <dbReference type="Proteomes" id="UP000215509"/>
    </source>
</evidence>
<evidence type="ECO:0000256" key="2">
    <source>
        <dbReference type="SAM" id="Phobius"/>
    </source>
</evidence>
<organism evidence="4 5">
    <name type="scientific">Paenibacillus rigui</name>
    <dbReference type="NCBI Taxonomy" id="554312"/>
    <lineage>
        <taxon>Bacteria</taxon>
        <taxon>Bacillati</taxon>
        <taxon>Bacillota</taxon>
        <taxon>Bacilli</taxon>
        <taxon>Bacillales</taxon>
        <taxon>Paenibacillaceae</taxon>
        <taxon>Paenibacillus</taxon>
    </lineage>
</organism>
<feature type="signal peptide" evidence="3">
    <location>
        <begin position="1"/>
        <end position="24"/>
    </location>
</feature>
<name>A0A229UTM1_9BACL</name>
<evidence type="ECO:0000256" key="3">
    <source>
        <dbReference type="SAM" id="SignalP"/>
    </source>
</evidence>
<dbReference type="InterPro" id="IPR018682">
    <property type="entry name" value="DUF2167_membr"/>
</dbReference>
<protein>
    <submittedName>
        <fullName evidence="4">Membrane-anchored protein</fullName>
    </submittedName>
</protein>
<feature type="region of interest" description="Disordered" evidence="1">
    <location>
        <begin position="283"/>
        <end position="305"/>
    </location>
</feature>
<keyword evidence="2" id="KW-0812">Transmembrane</keyword>
<sequence>MKMKKRLLGLTLALSLSWSGSAMAAQNTYNWIDGGKKVEMKNIVSIDLDPSLVMLNAEDTIKLSKEAHDIPSGREIGSVYPKDDTQNWEVIFEYNETGHIKDDEKKKIDANAILKSYKKGTEEANKDKQPGDRIYVTGWDVEPFYDEKTHNLSWSLKLEDEKKQPFLNYNVRLLTRQGTVSVILVSDPEHLEADRKVLNEKILPKLEVKAGQKYEEFDASKDKTAEYGLSALILGGAGLVAAKKVGLLATIALFGKKFFVLILAALGGIGALVKRLFRRKQQESETQQPSAVQPPSDQQGETPAQ</sequence>
<dbReference type="OrthoDB" id="196355at2"/>
<dbReference type="Proteomes" id="UP000215509">
    <property type="component" value="Unassembled WGS sequence"/>
</dbReference>
<proteinExistence type="predicted"/>
<feature type="compositionally biased region" description="Polar residues" evidence="1">
    <location>
        <begin position="284"/>
        <end position="305"/>
    </location>
</feature>
<comment type="caution">
    <text evidence="4">The sequence shown here is derived from an EMBL/GenBank/DDBJ whole genome shotgun (WGS) entry which is preliminary data.</text>
</comment>
<keyword evidence="2" id="KW-0472">Membrane</keyword>
<dbReference type="EMBL" id="NMQW01000013">
    <property type="protein sequence ID" value="OXM86700.1"/>
    <property type="molecule type" value="Genomic_DNA"/>
</dbReference>
<feature type="chain" id="PRO_5012353176" evidence="3">
    <location>
        <begin position="25"/>
        <end position="305"/>
    </location>
</feature>
<evidence type="ECO:0000313" key="4">
    <source>
        <dbReference type="EMBL" id="OXM86700.1"/>
    </source>
</evidence>
<keyword evidence="5" id="KW-1185">Reference proteome</keyword>
<keyword evidence="3" id="KW-0732">Signal</keyword>
<reference evidence="4 5" key="1">
    <citation type="submission" date="2017-07" db="EMBL/GenBank/DDBJ databases">
        <title>Genome sequencing and assembly of Paenibacillus rigui.</title>
        <authorList>
            <person name="Mayilraj S."/>
        </authorList>
    </citation>
    <scope>NUCLEOTIDE SEQUENCE [LARGE SCALE GENOMIC DNA]</scope>
    <source>
        <strain evidence="4 5">JCM 16352</strain>
    </source>
</reference>
<gene>
    <name evidence="4" type="ORF">CF651_08870</name>
</gene>
<feature type="transmembrane region" description="Helical" evidence="2">
    <location>
        <begin position="258"/>
        <end position="277"/>
    </location>
</feature>
<accession>A0A229UTM1</accession>
<dbReference type="AlphaFoldDB" id="A0A229UTM1"/>
<keyword evidence="2" id="KW-1133">Transmembrane helix</keyword>